<dbReference type="PANTHER" id="PTHR45527:SF1">
    <property type="entry name" value="FATTY ACID SYNTHASE"/>
    <property type="match status" value="1"/>
</dbReference>
<dbReference type="InterPro" id="IPR045851">
    <property type="entry name" value="AMP-bd_C_sf"/>
</dbReference>
<dbReference type="InterPro" id="IPR000873">
    <property type="entry name" value="AMP-dep_synth/lig_dom"/>
</dbReference>
<dbReference type="GO" id="GO:0043041">
    <property type="term" value="P:amino acid activation for nonribosomal peptide biosynthetic process"/>
    <property type="evidence" value="ECO:0007669"/>
    <property type="project" value="TreeGrafter"/>
</dbReference>
<evidence type="ECO:0000259" key="1">
    <source>
        <dbReference type="Pfam" id="PF00501"/>
    </source>
</evidence>
<dbReference type="Pfam" id="PF00501">
    <property type="entry name" value="AMP-binding"/>
    <property type="match status" value="1"/>
</dbReference>
<accession>A0A9X2II77</accession>
<protein>
    <submittedName>
        <fullName evidence="2">AMP-binding protein</fullName>
    </submittedName>
</protein>
<dbReference type="AlphaFoldDB" id="A0A9X2II77"/>
<dbReference type="Gene3D" id="3.40.50.12780">
    <property type="entry name" value="N-terminal domain of ligase-like"/>
    <property type="match status" value="1"/>
</dbReference>
<evidence type="ECO:0000313" key="2">
    <source>
        <dbReference type="EMBL" id="MCM0622525.1"/>
    </source>
</evidence>
<feature type="domain" description="AMP-dependent synthetase/ligase" evidence="1">
    <location>
        <begin position="21"/>
        <end position="374"/>
    </location>
</feature>
<dbReference type="GO" id="GO:0005737">
    <property type="term" value="C:cytoplasm"/>
    <property type="evidence" value="ECO:0007669"/>
    <property type="project" value="TreeGrafter"/>
</dbReference>
<dbReference type="PANTHER" id="PTHR45527">
    <property type="entry name" value="NONRIBOSOMAL PEPTIDE SYNTHETASE"/>
    <property type="match status" value="1"/>
</dbReference>
<proteinExistence type="predicted"/>
<reference evidence="2" key="1">
    <citation type="submission" date="2022-05" db="EMBL/GenBank/DDBJ databases">
        <authorList>
            <person name="Tuo L."/>
        </authorList>
    </citation>
    <scope>NUCLEOTIDE SEQUENCE</scope>
    <source>
        <strain evidence="2">BSK12Z-4</strain>
    </source>
</reference>
<dbReference type="GO" id="GO:0044550">
    <property type="term" value="P:secondary metabolite biosynthetic process"/>
    <property type="evidence" value="ECO:0007669"/>
    <property type="project" value="TreeGrafter"/>
</dbReference>
<comment type="caution">
    <text evidence="2">The sequence shown here is derived from an EMBL/GenBank/DDBJ whole genome shotgun (WGS) entry which is preliminary data.</text>
</comment>
<dbReference type="RefSeq" id="WP_250828733.1">
    <property type="nucleotide sequence ID" value="NZ_JAMOIL010000038.1"/>
</dbReference>
<organism evidence="2 3">
    <name type="scientific">Nocardioides bruguierae</name>
    <dbReference type="NCBI Taxonomy" id="2945102"/>
    <lineage>
        <taxon>Bacteria</taxon>
        <taxon>Bacillati</taxon>
        <taxon>Actinomycetota</taxon>
        <taxon>Actinomycetes</taxon>
        <taxon>Propionibacteriales</taxon>
        <taxon>Nocardioidaceae</taxon>
        <taxon>Nocardioides</taxon>
    </lineage>
</organism>
<keyword evidence="3" id="KW-1185">Reference proteome</keyword>
<dbReference type="InterPro" id="IPR042099">
    <property type="entry name" value="ANL_N_sf"/>
</dbReference>
<sequence length="515" mass="55791">MSPLAAEGNISTPCENIYDLFAQRVQADPTGTALVLREQTMSSASLHRLVCNVERQLLNQNIGPSDVVGISMLPGPVQIATMLAILKMGATYVPGDYREPIATVLKRFQSLPVNAVAVAAGKPDLWPEFGSRTVDVDVDVDVDVESDFESGWSSIAALDRPAYIMFTTGSTADSKGVCMTHSSLLPLLYWHGHKISRAPGWRTAQLCSTAFDFSFHEIFSTLCLGGTLVLIPPEIRVDLSMTLEYLRNCNVDTLFAPVSLLGLLAERARRESVSLQLDHVLTTGEALRITDTLRHFFTESGAALHNQFGATEFQDALSFTLEGSPASWPADVPIGTPLEHVKAIVAEPGTNEPVACSHVGELVVSGVSVAKGYWDPTLPSNSNFGTYGSGDRYYRTGDLVHQDREGVFHYHGRVASAVAVDGQDLSLRELTSRILELPGVVQAVLIPSVDGSLASVIAHIAVTPDGDERAAKDLVRAEIEAVPLFRREAIRVTVHEHLPITVNGKADMRYLHTLT</sequence>
<gene>
    <name evidence="2" type="ORF">M8330_19735</name>
</gene>
<dbReference type="Proteomes" id="UP001139485">
    <property type="component" value="Unassembled WGS sequence"/>
</dbReference>
<dbReference type="EMBL" id="JAMOIL010000038">
    <property type="protein sequence ID" value="MCM0622525.1"/>
    <property type="molecule type" value="Genomic_DNA"/>
</dbReference>
<dbReference type="SUPFAM" id="SSF56801">
    <property type="entry name" value="Acetyl-CoA synthetase-like"/>
    <property type="match status" value="1"/>
</dbReference>
<dbReference type="Gene3D" id="3.30.300.30">
    <property type="match status" value="1"/>
</dbReference>
<dbReference type="GO" id="GO:0031177">
    <property type="term" value="F:phosphopantetheine binding"/>
    <property type="evidence" value="ECO:0007669"/>
    <property type="project" value="TreeGrafter"/>
</dbReference>
<evidence type="ECO:0000313" key="3">
    <source>
        <dbReference type="Proteomes" id="UP001139485"/>
    </source>
</evidence>
<name>A0A9X2II77_9ACTN</name>